<dbReference type="InterPro" id="IPR013783">
    <property type="entry name" value="Ig-like_fold"/>
</dbReference>
<dbReference type="Ensembl" id="ENSAOWT00000004179.1">
    <property type="protein sequence ID" value="ENSAOWP00000003644.1"/>
    <property type="gene ID" value="ENSAOWG00000002579.1"/>
</dbReference>
<protein>
    <submittedName>
        <fullName evidence="1">Uncharacterized protein</fullName>
    </submittedName>
</protein>
<dbReference type="AlphaFoldDB" id="A0A8B9NYR0"/>
<dbReference type="Proteomes" id="UP000694424">
    <property type="component" value="Unplaced"/>
</dbReference>
<name>A0A8B9NYR0_APTOW</name>
<reference evidence="1" key="2">
    <citation type="submission" date="2025-09" db="UniProtKB">
        <authorList>
            <consortium name="Ensembl"/>
        </authorList>
    </citation>
    <scope>IDENTIFICATION</scope>
</reference>
<keyword evidence="2" id="KW-1185">Reference proteome</keyword>
<sequence length="159" mass="18089">FTAAVVMWKKGKLTHKFIAYKALTQWLKPTVFSKDIYSVCLRILLCDSVIFDLDSPQLGQLSRITWYKGNISSKHWIRGDAVSGQRIHVYPNGALGIRNVVKEDAGWYTAMVFNSSEHLLYQKIFQLHVHGRCKFSLESSCLSVLGCLVQALVCVIMHR</sequence>
<evidence type="ECO:0000313" key="1">
    <source>
        <dbReference type="Ensembl" id="ENSAOWP00000003644.1"/>
    </source>
</evidence>
<dbReference type="Gene3D" id="2.60.40.10">
    <property type="entry name" value="Immunoglobulins"/>
    <property type="match status" value="1"/>
</dbReference>
<dbReference type="InterPro" id="IPR036179">
    <property type="entry name" value="Ig-like_dom_sf"/>
</dbReference>
<dbReference type="SUPFAM" id="SSF48726">
    <property type="entry name" value="Immunoglobulin"/>
    <property type="match status" value="1"/>
</dbReference>
<proteinExistence type="predicted"/>
<organism evidence="1 2">
    <name type="scientific">Apteryx owenii</name>
    <name type="common">Little spotted kiwi</name>
    <dbReference type="NCBI Taxonomy" id="8824"/>
    <lineage>
        <taxon>Eukaryota</taxon>
        <taxon>Metazoa</taxon>
        <taxon>Chordata</taxon>
        <taxon>Craniata</taxon>
        <taxon>Vertebrata</taxon>
        <taxon>Euteleostomi</taxon>
        <taxon>Archelosauria</taxon>
        <taxon>Archosauria</taxon>
        <taxon>Dinosauria</taxon>
        <taxon>Saurischia</taxon>
        <taxon>Theropoda</taxon>
        <taxon>Coelurosauria</taxon>
        <taxon>Aves</taxon>
        <taxon>Palaeognathae</taxon>
        <taxon>Apterygiformes</taxon>
        <taxon>Apterygidae</taxon>
        <taxon>Apteryx</taxon>
    </lineage>
</organism>
<evidence type="ECO:0000313" key="2">
    <source>
        <dbReference type="Proteomes" id="UP000694424"/>
    </source>
</evidence>
<reference evidence="1" key="1">
    <citation type="submission" date="2025-08" db="UniProtKB">
        <authorList>
            <consortium name="Ensembl"/>
        </authorList>
    </citation>
    <scope>IDENTIFICATION</scope>
</reference>
<accession>A0A8B9NYR0</accession>